<feature type="transmembrane region" description="Helical" evidence="3">
    <location>
        <begin position="15"/>
        <end position="34"/>
    </location>
</feature>
<dbReference type="KEGG" id="sclf:BB341_28895"/>
<accession>D5SKI9</accession>
<dbReference type="OrthoDB" id="501008at2"/>
<protein>
    <submittedName>
        <fullName evidence="5">Band 7 protein</fullName>
    </submittedName>
</protein>
<gene>
    <name evidence="5" type="ORF">SCLAV_p0945</name>
</gene>
<evidence type="ECO:0000313" key="5">
    <source>
        <dbReference type="EMBL" id="EFG04432.2"/>
    </source>
</evidence>
<dbReference type="Pfam" id="PF01145">
    <property type="entry name" value="Band_7"/>
    <property type="match status" value="1"/>
</dbReference>
<dbReference type="InterPro" id="IPR001107">
    <property type="entry name" value="Band_7"/>
</dbReference>
<reference evidence="5 6" key="1">
    <citation type="journal article" date="2010" name="Genome Biol. Evol.">
        <title>The sequence of a 1.8-mb bacterial linear plasmid reveals a rich evolutionary reservoir of secondary metabolic pathways.</title>
        <authorList>
            <person name="Medema M.H."/>
            <person name="Trefzer A."/>
            <person name="Kovalchuk A."/>
            <person name="van den Berg M."/>
            <person name="Mueller U."/>
            <person name="Heijne W."/>
            <person name="Wu L."/>
            <person name="Alam M.T."/>
            <person name="Ronning C.M."/>
            <person name="Nierman W.C."/>
            <person name="Bovenberg R.A.L."/>
            <person name="Breitling R."/>
            <person name="Takano E."/>
        </authorList>
    </citation>
    <scope>NUCLEOTIDE SEQUENCE [LARGE SCALE GENOMIC DNA]</scope>
    <source>
        <strain evidence="6">ATCC 27064 / DSM 738 / JCM 4710 / NBRC 13307 / NCIMB 12785 / NRRL 3585 / VKM Ac-602</strain>
        <plasmid evidence="5">pSCL4</plasmid>
    </source>
</reference>
<keyword evidence="5" id="KW-0614">Plasmid</keyword>
<keyword evidence="6" id="KW-1185">Reference proteome</keyword>
<sequence>MIYASALTIMFLFKWWWAFPIINGYGLIVLMQYLSDRKHERSVSGSAKWRDKPMVMILAAGYTTLSVASGTFAVLVIAAAVVGWLGFRNVPSDRVGIVRRRYGRTHSEFRNITPHRTRGVLAGVLRPGRSRWVFPALNEVRFAPRTQVAEGSVGLVTAREGKTRPKGRALGRSVECDNFQDGDAFLLNGGEQGVQVDTLPPGQFYINTALFEVEQVQRVHVPVDTIGLVTSKAGGLRPADHTFGKHVPCDDFQDGAAFLAGGGEQGRQLAILQGGAYYDINPALFDVTTVLTGNEGQGGLTDQHLYEFQIPNGFTGVVIALAGAIPEQPDQPRPTVDGHQQFTLPWEFLRNGGQRGVQSETLPEGTVCALNPYFVRVVLVPMRLLTLEWDDKTPAQSSNYDAHLDRITVTVQGHRLSVNMQQTLQIPPESAPLLVTRNGSGQTSGIGGLDPDPLPVQRFVERVLGASVVSYFNEIAAAATVKEFLEAYAETRMELATQVQTALKNWGVEARTTTLGEFQAEDPSLNEVMKQPAHEQMRGELLKAQRANAEIEDAIDAVRVEAERRRISMELETRIKLFGLNHVVVIEMLKEITKAPVPQFISGGDLSSFLETQPVARLEGLLDKMQGFAANVDTDESSQLRLPPQADTGEGADRRYET</sequence>
<geneLocation type="plasmid" evidence="5 6">
    <name>pSCL4</name>
</geneLocation>
<feature type="region of interest" description="Disordered" evidence="2">
    <location>
        <begin position="633"/>
        <end position="658"/>
    </location>
</feature>
<feature type="domain" description="Band 7" evidence="4">
    <location>
        <begin position="354"/>
        <end position="551"/>
    </location>
</feature>
<keyword evidence="3" id="KW-0812">Transmembrane</keyword>
<organism evidence="5 6">
    <name type="scientific">Streptomyces clavuligerus</name>
    <dbReference type="NCBI Taxonomy" id="1901"/>
    <lineage>
        <taxon>Bacteria</taxon>
        <taxon>Bacillati</taxon>
        <taxon>Actinomycetota</taxon>
        <taxon>Actinomycetes</taxon>
        <taxon>Kitasatosporales</taxon>
        <taxon>Streptomycetaceae</taxon>
        <taxon>Streptomyces</taxon>
    </lineage>
</organism>
<feature type="transmembrane region" description="Helical" evidence="3">
    <location>
        <begin position="55"/>
        <end position="87"/>
    </location>
</feature>
<name>D5SKI9_STRCL</name>
<dbReference type="eggNOG" id="COG0330">
    <property type="taxonomic scope" value="Bacteria"/>
</dbReference>
<dbReference type="Proteomes" id="UP000002357">
    <property type="component" value="Plasmid pSCL4"/>
</dbReference>
<evidence type="ECO:0000256" key="1">
    <source>
        <dbReference type="SAM" id="Coils"/>
    </source>
</evidence>
<proteinExistence type="predicted"/>
<keyword evidence="1" id="KW-0175">Coiled coil</keyword>
<keyword evidence="3" id="KW-0472">Membrane</keyword>
<dbReference type="AlphaFoldDB" id="D5SKI9"/>
<evidence type="ECO:0000313" key="6">
    <source>
        <dbReference type="Proteomes" id="UP000002357"/>
    </source>
</evidence>
<feature type="coiled-coil region" evidence="1">
    <location>
        <begin position="534"/>
        <end position="561"/>
    </location>
</feature>
<keyword evidence="3" id="KW-1133">Transmembrane helix</keyword>
<evidence type="ECO:0000256" key="2">
    <source>
        <dbReference type="SAM" id="MobiDB-lite"/>
    </source>
</evidence>
<evidence type="ECO:0000259" key="4">
    <source>
        <dbReference type="Pfam" id="PF01145"/>
    </source>
</evidence>
<evidence type="ECO:0000256" key="3">
    <source>
        <dbReference type="SAM" id="Phobius"/>
    </source>
</evidence>
<dbReference type="EMBL" id="CM000914">
    <property type="protein sequence ID" value="EFG04432.2"/>
    <property type="molecule type" value="Genomic_DNA"/>
</dbReference>